<keyword evidence="1" id="KW-0812">Transmembrane</keyword>
<dbReference type="OrthoDB" id="47883at2759"/>
<keyword evidence="1" id="KW-1133">Transmembrane helix</keyword>
<protein>
    <submittedName>
        <fullName evidence="2">Uncharacterized protein</fullName>
    </submittedName>
</protein>
<keyword evidence="1" id="KW-0472">Membrane</keyword>
<evidence type="ECO:0000313" key="3">
    <source>
        <dbReference type="Proteomes" id="UP000249218"/>
    </source>
</evidence>
<evidence type="ECO:0000256" key="1">
    <source>
        <dbReference type="SAM" id="Phobius"/>
    </source>
</evidence>
<organism evidence="2 3">
    <name type="scientific">Helicoverpa armigera</name>
    <name type="common">Cotton bollworm</name>
    <name type="synonym">Heliothis armigera</name>
    <dbReference type="NCBI Taxonomy" id="29058"/>
    <lineage>
        <taxon>Eukaryota</taxon>
        <taxon>Metazoa</taxon>
        <taxon>Ecdysozoa</taxon>
        <taxon>Arthropoda</taxon>
        <taxon>Hexapoda</taxon>
        <taxon>Insecta</taxon>
        <taxon>Pterygota</taxon>
        <taxon>Neoptera</taxon>
        <taxon>Endopterygota</taxon>
        <taxon>Lepidoptera</taxon>
        <taxon>Glossata</taxon>
        <taxon>Ditrysia</taxon>
        <taxon>Noctuoidea</taxon>
        <taxon>Noctuidae</taxon>
        <taxon>Heliothinae</taxon>
        <taxon>Helicoverpa</taxon>
    </lineage>
</organism>
<proteinExistence type="predicted"/>
<feature type="transmembrane region" description="Helical" evidence="1">
    <location>
        <begin position="54"/>
        <end position="76"/>
    </location>
</feature>
<accession>A0A2W1BSV7</accession>
<name>A0A2W1BSV7_HELAM</name>
<sequence>MRELNNENKVIKKRLRNLQKRAIERGLDGVLLKQYEYIFNFSNEIETKRTNKKLIAGIISAFIILVLSVSFLNSILSARCLLPSNYLVWEATRPLADCSYCENVTKPIILWNVTRQEFAVRCLSINIHFLKHLSLLKSTFLFQNYAYTPRPIIVKNAIKNWRATKEFSYNMFKRLYEQTEGSYESLEEGCQFLNFKTDLFSLREVFSMPEARARNEDGQKPWYVGW</sequence>
<evidence type="ECO:0000313" key="2">
    <source>
        <dbReference type="EMBL" id="PZC75726.1"/>
    </source>
</evidence>
<dbReference type="Proteomes" id="UP000249218">
    <property type="component" value="Unassembled WGS sequence"/>
</dbReference>
<keyword evidence="3" id="KW-1185">Reference proteome</keyword>
<dbReference type="EMBL" id="KZ149984">
    <property type="protein sequence ID" value="PZC75726.1"/>
    <property type="molecule type" value="Genomic_DNA"/>
</dbReference>
<dbReference type="AlphaFoldDB" id="A0A2W1BSV7"/>
<reference evidence="2 3" key="1">
    <citation type="journal article" date="2017" name="BMC Biol.">
        <title>Genomic innovations, transcriptional plasticity and gene loss underlying the evolution and divergence of two highly polyphagous and invasive Helicoverpa pest species.</title>
        <authorList>
            <person name="Pearce S.L."/>
            <person name="Clarke D.F."/>
            <person name="East P.D."/>
            <person name="Elfekih S."/>
            <person name="Gordon K.H."/>
            <person name="Jermiin L.S."/>
            <person name="McGaughran A."/>
            <person name="Oakeshott J.G."/>
            <person name="Papanikolaou A."/>
            <person name="Perera O.P."/>
            <person name="Rane R.V."/>
            <person name="Richards S."/>
            <person name="Tay W.T."/>
            <person name="Walsh T.K."/>
            <person name="Anderson A."/>
            <person name="Anderson C.J."/>
            <person name="Asgari S."/>
            <person name="Board P.G."/>
            <person name="Bretschneider A."/>
            <person name="Campbell P.M."/>
            <person name="Chertemps T."/>
            <person name="Christeller J.T."/>
            <person name="Coppin C.W."/>
            <person name="Downes S.J."/>
            <person name="Duan G."/>
            <person name="Farnsworth C.A."/>
            <person name="Good R.T."/>
            <person name="Han L.B."/>
            <person name="Han Y.C."/>
            <person name="Hatje K."/>
            <person name="Horne I."/>
            <person name="Huang Y.P."/>
            <person name="Hughes D.S."/>
            <person name="Jacquin-Joly E."/>
            <person name="James W."/>
            <person name="Jhangiani S."/>
            <person name="Kollmar M."/>
            <person name="Kuwar S.S."/>
            <person name="Li S."/>
            <person name="Liu N.Y."/>
            <person name="Maibeche M.T."/>
            <person name="Miller J.R."/>
            <person name="Montagne N."/>
            <person name="Perry T."/>
            <person name="Qu J."/>
            <person name="Song S.V."/>
            <person name="Sutton G.G."/>
            <person name="Vogel H."/>
            <person name="Walenz B.P."/>
            <person name="Xu W."/>
            <person name="Zhang H.J."/>
            <person name="Zou Z."/>
            <person name="Batterham P."/>
            <person name="Edwards O.R."/>
            <person name="Feyereisen R."/>
            <person name="Gibbs R.A."/>
            <person name="Heckel D.G."/>
            <person name="McGrath A."/>
            <person name="Robin C."/>
            <person name="Scherer S.E."/>
            <person name="Worley K.C."/>
            <person name="Wu Y.D."/>
        </authorList>
    </citation>
    <scope>NUCLEOTIDE SEQUENCE [LARGE SCALE GENOMIC DNA]</scope>
    <source>
        <strain evidence="2">Harm_GR_Male_#8</strain>
        <tissue evidence="2">Whole organism</tissue>
    </source>
</reference>
<gene>
    <name evidence="2" type="primary">HaOG205700</name>
    <name evidence="2" type="ORF">B5X24_HaOG205700</name>
</gene>